<dbReference type="EMBL" id="CP013729">
    <property type="protein sequence ID" value="ALV07358.1"/>
    <property type="molecule type" value="Genomic_DNA"/>
</dbReference>
<keyword evidence="6 12" id="KW-0808">Transferase</keyword>
<feature type="binding site" evidence="10">
    <location>
        <position position="265"/>
    </location>
    <ligand>
        <name>pyridoxal 5'-phosphate</name>
        <dbReference type="ChEBI" id="CHEBI:597326"/>
    </ligand>
</feature>
<evidence type="ECO:0000256" key="5">
    <source>
        <dbReference type="ARBA" id="ARBA00022605"/>
    </source>
</evidence>
<name>A0A0U3L7R7_9BURK</name>
<dbReference type="AlphaFoldDB" id="A0A0U3L7R7"/>
<evidence type="ECO:0000256" key="1">
    <source>
        <dbReference type="ARBA" id="ARBA00001933"/>
    </source>
</evidence>
<dbReference type="NCBIfam" id="TIGR01139">
    <property type="entry name" value="cysK"/>
    <property type="match status" value="1"/>
</dbReference>
<comment type="similarity">
    <text evidence="3 12">Belongs to the cysteine synthase/cystathionine beta-synthase family.</text>
</comment>
<accession>A0A0U3L7R7</accession>
<dbReference type="SUPFAM" id="SSF53686">
    <property type="entry name" value="Tryptophan synthase beta subunit-like PLP-dependent enzymes"/>
    <property type="match status" value="1"/>
</dbReference>
<gene>
    <name evidence="13" type="ORF">RD2015_2894</name>
</gene>
<dbReference type="STRING" id="76731.RD2015_2894"/>
<dbReference type="KEGG" id="rdp:RD2015_2894"/>
<evidence type="ECO:0000256" key="2">
    <source>
        <dbReference type="ARBA" id="ARBA00004962"/>
    </source>
</evidence>
<dbReference type="InterPro" id="IPR005859">
    <property type="entry name" value="CysK"/>
</dbReference>
<dbReference type="EC" id="2.5.1.47" evidence="4 12"/>
<dbReference type="NCBIfam" id="TIGR01136">
    <property type="entry name" value="cysKM"/>
    <property type="match status" value="1"/>
</dbReference>
<dbReference type="InterPro" id="IPR050214">
    <property type="entry name" value="Cys_Synth/Cystath_Beta-Synth"/>
</dbReference>
<evidence type="ECO:0000256" key="8">
    <source>
        <dbReference type="ARBA" id="ARBA00023192"/>
    </source>
</evidence>
<dbReference type="GO" id="GO:0004124">
    <property type="term" value="F:cysteine synthase activity"/>
    <property type="evidence" value="ECO:0007669"/>
    <property type="project" value="UniProtKB-UniRule"/>
</dbReference>
<evidence type="ECO:0000256" key="11">
    <source>
        <dbReference type="PIRSR" id="PIRSR605856-51"/>
    </source>
</evidence>
<dbReference type="InterPro" id="IPR001926">
    <property type="entry name" value="TrpB-like_PALP"/>
</dbReference>
<evidence type="ECO:0000256" key="3">
    <source>
        <dbReference type="ARBA" id="ARBA00007103"/>
    </source>
</evidence>
<dbReference type="CDD" id="cd01561">
    <property type="entry name" value="CBS_like"/>
    <property type="match status" value="1"/>
</dbReference>
<evidence type="ECO:0000256" key="6">
    <source>
        <dbReference type="ARBA" id="ARBA00022679"/>
    </source>
</evidence>
<proteinExistence type="inferred from homology"/>
<dbReference type="PANTHER" id="PTHR10314">
    <property type="entry name" value="CYSTATHIONINE BETA-SYNTHASE"/>
    <property type="match status" value="1"/>
</dbReference>
<feature type="binding site" evidence="10">
    <location>
        <position position="73"/>
    </location>
    <ligand>
        <name>pyridoxal 5'-phosphate</name>
        <dbReference type="ChEBI" id="CHEBI:597326"/>
    </ligand>
</feature>
<evidence type="ECO:0000256" key="7">
    <source>
        <dbReference type="ARBA" id="ARBA00022898"/>
    </source>
</evidence>
<dbReference type="UniPathway" id="UPA00136">
    <property type="reaction ID" value="UER00200"/>
</dbReference>
<keyword evidence="14" id="KW-1185">Reference proteome</keyword>
<dbReference type="PATRIC" id="fig|76731.3.peg.2961"/>
<dbReference type="GO" id="GO:0006535">
    <property type="term" value="P:cysteine biosynthetic process from serine"/>
    <property type="evidence" value="ECO:0007669"/>
    <property type="project" value="UniProtKB-UniRule"/>
</dbReference>
<dbReference type="RefSeq" id="WP_198164785.1">
    <property type="nucleotide sequence ID" value="NZ_CP013729.1"/>
</dbReference>
<dbReference type="Proteomes" id="UP000060699">
    <property type="component" value="Chromosome"/>
</dbReference>
<sequence length="394" mass="41105">MPLYNSILDTIGRTPIVKLHRIAPSHVSLYVKVESFNPGGSVKDRLALAVVLDAEAKGQLKPGDTICECTSGNVGIALAMVAAARGYRFVAVMSDSYSIERRKLIRAYGGKVLLFPAALGSSGGNRIADALAARHGWFRARQFDNPANPAYHRETTAAEILSDFAGKRLDYFVTGFGTTGTLTGVGQMLKRARPQVRVVAAEPANAAVLAGQPWQVHQIQGWAPNFVPSVLDPSVIDELRSIDEVIGRDTSRRLAAEEGIFVGLSAGATVATALDVAREAPAGTVLLAMLPDTGERYLSTFLLEGVNEGSDDDWLDSLGGPLVSQLAPSLAFTDIFTELPIDTATEAATTAATDASTGAVTDAATDASTGAVTDAATDAATAAATDAAIHAQPA</sequence>
<evidence type="ECO:0000256" key="9">
    <source>
        <dbReference type="ARBA" id="ARBA00047931"/>
    </source>
</evidence>
<evidence type="ECO:0000256" key="10">
    <source>
        <dbReference type="PIRSR" id="PIRSR605856-50"/>
    </source>
</evidence>
<reference evidence="13 14" key="1">
    <citation type="submission" date="2015-12" db="EMBL/GenBank/DDBJ databases">
        <title>Complete genome of Roseateles depolymerans KCTC 42856.</title>
        <authorList>
            <person name="Kim K.M."/>
        </authorList>
    </citation>
    <scope>NUCLEOTIDE SEQUENCE [LARGE SCALE GENOMIC DNA]</scope>
    <source>
        <strain evidence="13 14">KCTC 42856</strain>
    </source>
</reference>
<organism evidence="13 14">
    <name type="scientific">Roseateles depolymerans</name>
    <dbReference type="NCBI Taxonomy" id="76731"/>
    <lineage>
        <taxon>Bacteria</taxon>
        <taxon>Pseudomonadati</taxon>
        <taxon>Pseudomonadota</taxon>
        <taxon>Betaproteobacteria</taxon>
        <taxon>Burkholderiales</taxon>
        <taxon>Sphaerotilaceae</taxon>
        <taxon>Roseateles</taxon>
    </lineage>
</organism>
<feature type="modified residue" description="N6-(pyridoxal phosphate)lysine" evidence="11">
    <location>
        <position position="43"/>
    </location>
</feature>
<evidence type="ECO:0000256" key="4">
    <source>
        <dbReference type="ARBA" id="ARBA00012681"/>
    </source>
</evidence>
<dbReference type="InterPro" id="IPR036052">
    <property type="entry name" value="TrpB-like_PALP_sf"/>
</dbReference>
<keyword evidence="7 10" id="KW-0663">Pyridoxal phosphate</keyword>
<comment type="cofactor">
    <cofactor evidence="1 10 12">
        <name>pyridoxal 5'-phosphate</name>
        <dbReference type="ChEBI" id="CHEBI:597326"/>
    </cofactor>
</comment>
<keyword evidence="5 12" id="KW-0028">Amino-acid biosynthesis</keyword>
<comment type="catalytic activity">
    <reaction evidence="9 12">
        <text>O-acetyl-L-serine + hydrogen sulfide = L-cysteine + acetate</text>
        <dbReference type="Rhea" id="RHEA:14829"/>
        <dbReference type="ChEBI" id="CHEBI:29919"/>
        <dbReference type="ChEBI" id="CHEBI:30089"/>
        <dbReference type="ChEBI" id="CHEBI:35235"/>
        <dbReference type="ChEBI" id="CHEBI:58340"/>
        <dbReference type="EC" id="2.5.1.47"/>
    </reaction>
</comment>
<comment type="pathway">
    <text evidence="2">Amino-acid biosynthesis; L-cysteine biosynthesis; L-cysteine from L-serine: step 2/2.</text>
</comment>
<keyword evidence="8 12" id="KW-0198">Cysteine biosynthesis</keyword>
<dbReference type="InterPro" id="IPR005856">
    <property type="entry name" value="Cys_synth"/>
</dbReference>
<feature type="binding site" evidence="10">
    <location>
        <begin position="177"/>
        <end position="181"/>
    </location>
    <ligand>
        <name>pyridoxal 5'-phosphate</name>
        <dbReference type="ChEBI" id="CHEBI:597326"/>
    </ligand>
</feature>
<dbReference type="Pfam" id="PF00291">
    <property type="entry name" value="PALP"/>
    <property type="match status" value="1"/>
</dbReference>
<evidence type="ECO:0000256" key="12">
    <source>
        <dbReference type="RuleBase" id="RU003985"/>
    </source>
</evidence>
<protein>
    <recommendedName>
        <fullName evidence="4 12">Cysteine synthase</fullName>
        <ecNumber evidence="4 12">2.5.1.47</ecNumber>
    </recommendedName>
</protein>
<dbReference type="InterPro" id="IPR001216">
    <property type="entry name" value="P-phosphate_BS"/>
</dbReference>
<evidence type="ECO:0000313" key="13">
    <source>
        <dbReference type="EMBL" id="ALV07358.1"/>
    </source>
</evidence>
<dbReference type="FunFam" id="3.40.50.1100:FF:000006">
    <property type="entry name" value="Cysteine synthase"/>
    <property type="match status" value="1"/>
</dbReference>
<dbReference type="PROSITE" id="PS00901">
    <property type="entry name" value="CYS_SYNTHASE"/>
    <property type="match status" value="1"/>
</dbReference>
<evidence type="ECO:0000313" key="14">
    <source>
        <dbReference type="Proteomes" id="UP000060699"/>
    </source>
</evidence>
<dbReference type="Gene3D" id="3.40.50.1100">
    <property type="match status" value="2"/>
</dbReference>